<dbReference type="AlphaFoldDB" id="A0A803MTE1"/>
<evidence type="ECO:0000313" key="1">
    <source>
        <dbReference type="EnsemblPlants" id="AUR62034932-RA:cds"/>
    </source>
</evidence>
<accession>A0A803MTE1</accession>
<name>A0A803MTE1_CHEQI</name>
<dbReference type="EnsemblPlants" id="AUR62034932-RA">
    <property type="protein sequence ID" value="AUR62034932-RA:cds"/>
    <property type="gene ID" value="AUR62034932"/>
</dbReference>
<evidence type="ECO:0000313" key="2">
    <source>
        <dbReference type="Proteomes" id="UP000596660"/>
    </source>
</evidence>
<keyword evidence="2" id="KW-1185">Reference proteome</keyword>
<dbReference type="Gramene" id="AUR62034932-RA">
    <property type="protein sequence ID" value="AUR62034932-RA:cds"/>
    <property type="gene ID" value="AUR62034932"/>
</dbReference>
<proteinExistence type="predicted"/>
<protein>
    <submittedName>
        <fullName evidence="1">Uncharacterized protein</fullName>
    </submittedName>
</protein>
<organism evidence="1 2">
    <name type="scientific">Chenopodium quinoa</name>
    <name type="common">Quinoa</name>
    <dbReference type="NCBI Taxonomy" id="63459"/>
    <lineage>
        <taxon>Eukaryota</taxon>
        <taxon>Viridiplantae</taxon>
        <taxon>Streptophyta</taxon>
        <taxon>Embryophyta</taxon>
        <taxon>Tracheophyta</taxon>
        <taxon>Spermatophyta</taxon>
        <taxon>Magnoliopsida</taxon>
        <taxon>eudicotyledons</taxon>
        <taxon>Gunneridae</taxon>
        <taxon>Pentapetalae</taxon>
        <taxon>Caryophyllales</taxon>
        <taxon>Chenopodiaceae</taxon>
        <taxon>Chenopodioideae</taxon>
        <taxon>Atripliceae</taxon>
        <taxon>Chenopodium</taxon>
    </lineage>
</organism>
<sequence length="119" mass="13404">MRIRNASLLSEVSIGESLLAGDIVAPGDIVAHAIASLLIYFSQLEYPRWQMRLYFDDIPGDEYSLGINNPPSMTNLKHLELDVFASCEQSLLGWVDLIEASLLLQRLTVKVDTPFFFCR</sequence>
<reference evidence="1" key="2">
    <citation type="submission" date="2021-03" db="UniProtKB">
        <authorList>
            <consortium name="EnsemblPlants"/>
        </authorList>
    </citation>
    <scope>IDENTIFICATION</scope>
</reference>
<dbReference type="Proteomes" id="UP000596660">
    <property type="component" value="Unplaced"/>
</dbReference>
<reference evidence="1" key="1">
    <citation type="journal article" date="2017" name="Nature">
        <title>The genome of Chenopodium quinoa.</title>
        <authorList>
            <person name="Jarvis D.E."/>
            <person name="Ho Y.S."/>
            <person name="Lightfoot D.J."/>
            <person name="Schmoeckel S.M."/>
            <person name="Li B."/>
            <person name="Borm T.J.A."/>
            <person name="Ohyanagi H."/>
            <person name="Mineta K."/>
            <person name="Michell C.T."/>
            <person name="Saber N."/>
            <person name="Kharbatia N.M."/>
            <person name="Rupper R.R."/>
            <person name="Sharp A.R."/>
            <person name="Dally N."/>
            <person name="Boughton B.A."/>
            <person name="Woo Y.H."/>
            <person name="Gao G."/>
            <person name="Schijlen E.G.W.M."/>
            <person name="Guo X."/>
            <person name="Momin A.A."/>
            <person name="Negrao S."/>
            <person name="Al-Babili S."/>
            <person name="Gehring C."/>
            <person name="Roessner U."/>
            <person name="Jung C."/>
            <person name="Murphy K."/>
            <person name="Arold S.T."/>
            <person name="Gojobori T."/>
            <person name="van der Linden C.G."/>
            <person name="van Loo E.N."/>
            <person name="Jellen E.N."/>
            <person name="Maughan P.J."/>
            <person name="Tester M."/>
        </authorList>
    </citation>
    <scope>NUCLEOTIDE SEQUENCE [LARGE SCALE GENOMIC DNA]</scope>
    <source>
        <strain evidence="1">cv. PI 614886</strain>
    </source>
</reference>